<reference evidence="1" key="1">
    <citation type="journal article" date="2020" name="mSystems">
        <title>Genome- and Community-Level Interaction Insights into Carbon Utilization and Element Cycling Functions of Hydrothermarchaeota in Hydrothermal Sediment.</title>
        <authorList>
            <person name="Zhou Z."/>
            <person name="Liu Y."/>
            <person name="Xu W."/>
            <person name="Pan J."/>
            <person name="Luo Z.H."/>
            <person name="Li M."/>
        </authorList>
    </citation>
    <scope>NUCLEOTIDE SEQUENCE [LARGE SCALE GENOMIC DNA]</scope>
    <source>
        <strain evidence="1">SpSt-885</strain>
    </source>
</reference>
<dbReference type="AlphaFoldDB" id="A0A7J3SNF5"/>
<organism evidence="1">
    <name type="scientific">Fervidicoccus fontis</name>
    <dbReference type="NCBI Taxonomy" id="683846"/>
    <lineage>
        <taxon>Archaea</taxon>
        <taxon>Thermoproteota</taxon>
        <taxon>Thermoprotei</taxon>
        <taxon>Fervidicoccales</taxon>
        <taxon>Fervidicoccaceae</taxon>
        <taxon>Fervidicoccus</taxon>
    </lineage>
</organism>
<evidence type="ECO:0000313" key="1">
    <source>
        <dbReference type="EMBL" id="HGZ60419.1"/>
    </source>
</evidence>
<gene>
    <name evidence="1" type="ORF">ENW83_04350</name>
</gene>
<proteinExistence type="predicted"/>
<comment type="caution">
    <text evidence="1">The sequence shown here is derived from an EMBL/GenBank/DDBJ whole genome shotgun (WGS) entry which is preliminary data.</text>
</comment>
<accession>A0A7J3SNF5</accession>
<dbReference type="EMBL" id="DTLS01000125">
    <property type="protein sequence ID" value="HGZ60419.1"/>
    <property type="molecule type" value="Genomic_DNA"/>
</dbReference>
<protein>
    <submittedName>
        <fullName evidence="1">Uncharacterized protein</fullName>
    </submittedName>
</protein>
<sequence>MGEEMEKESRYDTEEVKELLAAVSDFLKGLKEPIMDFMKIITESFSGEKIGKEVAAFYKSLIEAGIDAETAKKWTEKFMDERLNAFPTVSSLGEVFGKIMEKRPKVKISEEKEDEPEP</sequence>
<name>A0A7J3SNF5_9CREN</name>